<proteinExistence type="predicted"/>
<keyword evidence="3" id="KW-1185">Reference proteome</keyword>
<dbReference type="Pfam" id="PF05960">
    <property type="entry name" value="DUF885"/>
    <property type="match status" value="1"/>
</dbReference>
<feature type="signal peptide" evidence="1">
    <location>
        <begin position="1"/>
        <end position="27"/>
    </location>
</feature>
<feature type="chain" id="PRO_5046077228" evidence="1">
    <location>
        <begin position="28"/>
        <end position="601"/>
    </location>
</feature>
<dbReference type="PANTHER" id="PTHR33361:SF2">
    <property type="entry name" value="DUF885 DOMAIN-CONTAINING PROTEIN"/>
    <property type="match status" value="1"/>
</dbReference>
<accession>A0ABT8SH22</accession>
<protein>
    <submittedName>
        <fullName evidence="2">DUF885 family protein</fullName>
    </submittedName>
</protein>
<dbReference type="EMBL" id="JAUKTR010000001">
    <property type="protein sequence ID" value="MDO1557829.1"/>
    <property type="molecule type" value="Genomic_DNA"/>
</dbReference>
<keyword evidence="1" id="KW-0732">Signal</keyword>
<evidence type="ECO:0000313" key="2">
    <source>
        <dbReference type="EMBL" id="MDO1557829.1"/>
    </source>
</evidence>
<sequence>MTRIRLVTSGLILGLALGAPLASEARAQDEAQAAAPSEASARLADLIREYDAWLQQEDPLSAGEEGDDEAQARLPDPSREHELATAPVMQQFLDRVQAIEAAGLNEQERLNHAFLVWSLSNSLEGVALDASRLGFDSEGGPDQYLAYVAQSSRITNAQEAEWYLQRLRAAPDYYAQRLANVRRGHETGLMQSALITDRFIELSRAVLATPIADDPLMAPLRSLPASIPADRQAALRAEAEALVSGPIRQARQQWLDYVVDEYRPAAPQTLGVGDRPGGRELYAWLARGYTTTDLTPDQIHQIGLDEVARIRAEMEVQIRETGFTGTFAEFLTFLRTDPRFYAQTHEDLLEKASEMAKRADDGLPALFGTLPRLPYGVRPVPAEIEANYTTGRYFPGSMAQGRAGGYMVNTSRLDQRPLYELPALTLHEAVPGHHLQIALQQEAGEQPFFRRNANVTAYTEGWGLYSEWLGVEMGFYRDPYERFGKLSYEMWRACRLVADTGIHWLGWDLEQARACFRDNSALAPHNIETELERYVSWPGQALGYKIGELRLRELRARAEQRLGDRFDVRAFHDLILVDGPLPLSLLEQRVDAWIAARAEAS</sequence>
<gene>
    <name evidence="2" type="ORF">Q0812_00115</name>
</gene>
<evidence type="ECO:0000256" key="1">
    <source>
        <dbReference type="SAM" id="SignalP"/>
    </source>
</evidence>
<dbReference type="RefSeq" id="WP_302108265.1">
    <property type="nucleotide sequence ID" value="NZ_JAUKTR010000001.1"/>
</dbReference>
<dbReference type="Proteomes" id="UP001169063">
    <property type="component" value="Unassembled WGS sequence"/>
</dbReference>
<comment type="caution">
    <text evidence="2">The sequence shown here is derived from an EMBL/GenBank/DDBJ whole genome shotgun (WGS) entry which is preliminary data.</text>
</comment>
<dbReference type="PANTHER" id="PTHR33361">
    <property type="entry name" value="GLR0591 PROTEIN"/>
    <property type="match status" value="1"/>
</dbReference>
<name>A0ABT8SH22_9CAUL</name>
<reference evidence="2" key="1">
    <citation type="submission" date="2023-07" db="EMBL/GenBank/DDBJ databases">
        <title>Brevundimonas soil sp. nov., isolated from the soil of chemical plant.</title>
        <authorList>
            <person name="Wu N."/>
        </authorList>
    </citation>
    <scope>NUCLEOTIDE SEQUENCE</scope>
    <source>
        <strain evidence="2">XZ-24</strain>
    </source>
</reference>
<dbReference type="InterPro" id="IPR010281">
    <property type="entry name" value="DUF885"/>
</dbReference>
<organism evidence="2 3">
    <name type="scientific">Peiella sedimenti</name>
    <dbReference type="NCBI Taxonomy" id="3061083"/>
    <lineage>
        <taxon>Bacteria</taxon>
        <taxon>Pseudomonadati</taxon>
        <taxon>Pseudomonadota</taxon>
        <taxon>Alphaproteobacteria</taxon>
        <taxon>Caulobacterales</taxon>
        <taxon>Caulobacteraceae</taxon>
        <taxon>Peiella</taxon>
    </lineage>
</organism>
<evidence type="ECO:0000313" key="3">
    <source>
        <dbReference type="Proteomes" id="UP001169063"/>
    </source>
</evidence>